<protein>
    <submittedName>
        <fullName evidence="2">Metallophosphoesterase</fullName>
    </submittedName>
</protein>
<feature type="domain" description="Calcineurin-like phosphoesterase" evidence="1">
    <location>
        <begin position="6"/>
        <end position="216"/>
    </location>
</feature>
<comment type="caution">
    <text evidence="2">The sequence shown here is derived from an EMBL/GenBank/DDBJ whole genome shotgun (WGS) entry which is preliminary data.</text>
</comment>
<reference evidence="2 3" key="1">
    <citation type="submission" date="2018-05" db="EMBL/GenBank/DDBJ databases">
        <title>Brumimicrobium oceani sp. nov., isolated from coastal sediment.</title>
        <authorList>
            <person name="Kou Y."/>
        </authorList>
    </citation>
    <scope>NUCLEOTIDE SEQUENCE [LARGE SCALE GENOMIC DNA]</scope>
    <source>
        <strain evidence="2 3">C305</strain>
    </source>
</reference>
<dbReference type="PANTHER" id="PTHR37844">
    <property type="entry name" value="SER/THR PROTEIN PHOSPHATASE SUPERFAMILY (AFU_ORTHOLOGUE AFUA_1G14840)"/>
    <property type="match status" value="1"/>
</dbReference>
<dbReference type="OrthoDB" id="356681at2"/>
<gene>
    <name evidence="2" type="ORF">DIT68_14860</name>
</gene>
<organism evidence="2 3">
    <name type="scientific">Brumimicrobium oceani</name>
    <dbReference type="NCBI Taxonomy" id="2100725"/>
    <lineage>
        <taxon>Bacteria</taxon>
        <taxon>Pseudomonadati</taxon>
        <taxon>Bacteroidota</taxon>
        <taxon>Flavobacteriia</taxon>
        <taxon>Flavobacteriales</taxon>
        <taxon>Crocinitomicaceae</taxon>
        <taxon>Brumimicrobium</taxon>
    </lineage>
</organism>
<dbReference type="AlphaFoldDB" id="A0A2U2X0V9"/>
<dbReference type="RefSeq" id="WP_109360613.1">
    <property type="nucleotide sequence ID" value="NZ_QFRJ01000017.1"/>
</dbReference>
<name>A0A2U2X0V9_9FLAO</name>
<evidence type="ECO:0000313" key="2">
    <source>
        <dbReference type="EMBL" id="PWH81413.1"/>
    </source>
</evidence>
<evidence type="ECO:0000313" key="3">
    <source>
        <dbReference type="Proteomes" id="UP000245370"/>
    </source>
</evidence>
<dbReference type="Gene3D" id="3.60.21.10">
    <property type="match status" value="1"/>
</dbReference>
<accession>A0A2U2X0V9</accession>
<dbReference type="InterPro" id="IPR029052">
    <property type="entry name" value="Metallo-depent_PP-like"/>
</dbReference>
<keyword evidence="3" id="KW-1185">Reference proteome</keyword>
<dbReference type="GO" id="GO:0016787">
    <property type="term" value="F:hydrolase activity"/>
    <property type="evidence" value="ECO:0007669"/>
    <property type="project" value="InterPro"/>
</dbReference>
<reference evidence="2 3" key="2">
    <citation type="submission" date="2018-05" db="EMBL/GenBank/DDBJ databases">
        <authorList>
            <person name="Lanie J.A."/>
            <person name="Ng W.-L."/>
            <person name="Kazmierczak K.M."/>
            <person name="Andrzejewski T.M."/>
            <person name="Davidsen T.M."/>
            <person name="Wayne K.J."/>
            <person name="Tettelin H."/>
            <person name="Glass J.I."/>
            <person name="Rusch D."/>
            <person name="Podicherti R."/>
            <person name="Tsui H.-C.T."/>
            <person name="Winkler M.E."/>
        </authorList>
    </citation>
    <scope>NUCLEOTIDE SEQUENCE [LARGE SCALE GENOMIC DNA]</scope>
    <source>
        <strain evidence="2 3">C305</strain>
    </source>
</reference>
<dbReference type="EMBL" id="QFRJ01000017">
    <property type="protein sequence ID" value="PWH81413.1"/>
    <property type="molecule type" value="Genomic_DNA"/>
</dbReference>
<dbReference type="InterPro" id="IPR004843">
    <property type="entry name" value="Calcineurin-like_PHP"/>
</dbReference>
<proteinExistence type="predicted"/>
<evidence type="ECO:0000259" key="1">
    <source>
        <dbReference type="Pfam" id="PF00149"/>
    </source>
</evidence>
<sequence>MTLQYCSDLHIEFPRNRQFLQENPIIPMGDILILAGDIAPFRIMEQHKDFFKFCSDNFKETFWIPGNHEYYGFDITQKSGGFHENINSNVHLLNNQIVELENVRLILSTLWTKINPANQWQIERGMNDFRTIRYGKYLLSADRVNDLYRENYGFLVKALKENTQENRIVVTHHVPTFQNYPKQYRGNVLNEAFAVELTDLIEEYKPNYWIYGHHHENIPEFKIHETTMLTNQLGYVEMGEHRGFNFEKTLKF</sequence>
<dbReference type="Proteomes" id="UP000245370">
    <property type="component" value="Unassembled WGS sequence"/>
</dbReference>
<dbReference type="SUPFAM" id="SSF56300">
    <property type="entry name" value="Metallo-dependent phosphatases"/>
    <property type="match status" value="1"/>
</dbReference>
<dbReference type="Pfam" id="PF00149">
    <property type="entry name" value="Metallophos"/>
    <property type="match status" value="1"/>
</dbReference>
<dbReference type="PANTHER" id="PTHR37844:SF1">
    <property type="entry name" value="CALCINEURIN-LIKE PHOSPHOESTERASE DOMAIN-CONTAINING PROTEIN"/>
    <property type="match status" value="1"/>
</dbReference>